<accession>A0A387G8X6</accession>
<sequence>MLYFTGDPAQRAEADDGAIVLPKILQAFQGLLLRPVVSCTGTSRSRAAA</sequence>
<organism evidence="1 2">
    <name type="scientific">Rhizobium jaguaris</name>
    <dbReference type="NCBI Taxonomy" id="1312183"/>
    <lineage>
        <taxon>Bacteria</taxon>
        <taxon>Pseudomonadati</taxon>
        <taxon>Pseudomonadota</taxon>
        <taxon>Alphaproteobacteria</taxon>
        <taxon>Hyphomicrobiales</taxon>
        <taxon>Rhizobiaceae</taxon>
        <taxon>Rhizobium/Agrobacterium group</taxon>
        <taxon>Rhizobium</taxon>
    </lineage>
</organism>
<evidence type="ECO:0000313" key="2">
    <source>
        <dbReference type="Proteomes" id="UP000282195"/>
    </source>
</evidence>
<dbReference type="Gene3D" id="3.40.30.10">
    <property type="entry name" value="Glutaredoxin"/>
    <property type="match status" value="1"/>
</dbReference>
<dbReference type="OrthoDB" id="6560050at2"/>
<dbReference type="EMBL" id="CP032696">
    <property type="protein sequence ID" value="AYG64282.1"/>
    <property type="molecule type" value="Genomic_DNA"/>
</dbReference>
<evidence type="ECO:0000313" key="1">
    <source>
        <dbReference type="EMBL" id="AYG64282.1"/>
    </source>
</evidence>
<protein>
    <submittedName>
        <fullName evidence="1">Uncharacterized protein</fullName>
    </submittedName>
</protein>
<dbReference type="InterPro" id="IPR010893">
    <property type="entry name" value="NiFe-hyd_mat_HyaE"/>
</dbReference>
<proteinExistence type="predicted"/>
<dbReference type="RefSeq" id="WP_120709175.1">
    <property type="nucleotide sequence ID" value="NZ_CP032696.1"/>
</dbReference>
<name>A0A387G8X6_9HYPH</name>
<keyword evidence="2" id="KW-1185">Reference proteome</keyword>
<geneLocation type="plasmid" evidence="2">
    <name>prccge525b</name>
</geneLocation>
<dbReference type="Proteomes" id="UP000282195">
    <property type="component" value="Plasmid pRCCGE525b"/>
</dbReference>
<reference evidence="1 2" key="1">
    <citation type="submission" date="2018-10" db="EMBL/GenBank/DDBJ databases">
        <title>Rhizobium etli, R. leguminosarum and a new Rhizobium genospecies from Phaseolus dumosus.</title>
        <authorList>
            <person name="Ramirez-Puebla S.T."/>
            <person name="Rogel-Hernandez M.A."/>
            <person name="Guerrero G."/>
            <person name="Ormeno-Orrillo E."/>
            <person name="Martinez-Romero J.C."/>
            <person name="Negrete-Yankelevich S."/>
            <person name="Martinez-Romero E."/>
        </authorList>
    </citation>
    <scope>NUCLEOTIDE SEQUENCE [LARGE SCALE GENOMIC DNA]</scope>
    <source>
        <strain evidence="1 2">CCGE525</strain>
        <plasmid evidence="2">prccge525b</plasmid>
    </source>
</reference>
<keyword evidence="1" id="KW-0614">Plasmid</keyword>
<gene>
    <name evidence="1" type="ORF">CCGE525_34720</name>
</gene>
<dbReference type="AlphaFoldDB" id="A0A387G8X6"/>
<dbReference type="Pfam" id="PF07449">
    <property type="entry name" value="HyaE"/>
    <property type="match status" value="1"/>
</dbReference>
<dbReference type="KEGG" id="rjg:CCGE525_34720"/>